<protein>
    <submittedName>
        <fullName evidence="2">Uncharacterized protein</fullName>
    </submittedName>
</protein>
<feature type="non-terminal residue" evidence="2">
    <location>
        <position position="1"/>
    </location>
</feature>
<name>A0A6J4SVV7_9ACTN</name>
<accession>A0A6J4SVV7</accession>
<organism evidence="2">
    <name type="scientific">uncultured Solirubrobacteraceae bacterium</name>
    <dbReference type="NCBI Taxonomy" id="1162706"/>
    <lineage>
        <taxon>Bacteria</taxon>
        <taxon>Bacillati</taxon>
        <taxon>Actinomycetota</taxon>
        <taxon>Thermoleophilia</taxon>
        <taxon>Solirubrobacterales</taxon>
        <taxon>Solirubrobacteraceae</taxon>
        <taxon>environmental samples</taxon>
    </lineage>
</organism>
<dbReference type="EMBL" id="CADCVO010000409">
    <property type="protein sequence ID" value="CAA9506753.1"/>
    <property type="molecule type" value="Genomic_DNA"/>
</dbReference>
<gene>
    <name evidence="2" type="ORF">AVDCRST_MAG13-2573</name>
</gene>
<feature type="region of interest" description="Disordered" evidence="1">
    <location>
        <begin position="1"/>
        <end position="32"/>
    </location>
</feature>
<sequence>CSDWQSITGAATAPGVRPPPSAWPRWPRPPPAPAACCCCSP</sequence>
<dbReference type="AlphaFoldDB" id="A0A6J4SVV7"/>
<reference evidence="2" key="1">
    <citation type="submission" date="2020-02" db="EMBL/GenBank/DDBJ databases">
        <authorList>
            <person name="Meier V. D."/>
        </authorList>
    </citation>
    <scope>NUCLEOTIDE SEQUENCE</scope>
    <source>
        <strain evidence="2">AVDCRST_MAG13</strain>
    </source>
</reference>
<evidence type="ECO:0000256" key="1">
    <source>
        <dbReference type="SAM" id="MobiDB-lite"/>
    </source>
</evidence>
<proteinExistence type="predicted"/>
<feature type="non-terminal residue" evidence="2">
    <location>
        <position position="41"/>
    </location>
</feature>
<evidence type="ECO:0000313" key="2">
    <source>
        <dbReference type="EMBL" id="CAA9506753.1"/>
    </source>
</evidence>
<feature type="compositionally biased region" description="Pro residues" evidence="1">
    <location>
        <begin position="16"/>
        <end position="32"/>
    </location>
</feature>